<dbReference type="AlphaFoldDB" id="A0A956NC27"/>
<feature type="domain" description="Methyltransferase type 11" evidence="1">
    <location>
        <begin position="157"/>
        <end position="208"/>
    </location>
</feature>
<evidence type="ECO:0000313" key="3">
    <source>
        <dbReference type="Proteomes" id="UP000739538"/>
    </source>
</evidence>
<dbReference type="Gene3D" id="3.40.50.150">
    <property type="entry name" value="Vaccinia Virus protein VP39"/>
    <property type="match status" value="1"/>
</dbReference>
<gene>
    <name evidence="2" type="ORF">KDA27_10635</name>
</gene>
<dbReference type="InterPro" id="IPR013216">
    <property type="entry name" value="Methyltransf_11"/>
</dbReference>
<reference evidence="2" key="2">
    <citation type="journal article" date="2021" name="Microbiome">
        <title>Successional dynamics and alternative stable states in a saline activated sludge microbial community over 9 years.</title>
        <authorList>
            <person name="Wang Y."/>
            <person name="Ye J."/>
            <person name="Ju F."/>
            <person name="Liu L."/>
            <person name="Boyd J.A."/>
            <person name="Deng Y."/>
            <person name="Parks D.H."/>
            <person name="Jiang X."/>
            <person name="Yin X."/>
            <person name="Woodcroft B.J."/>
            <person name="Tyson G.W."/>
            <person name="Hugenholtz P."/>
            <person name="Polz M.F."/>
            <person name="Zhang T."/>
        </authorList>
    </citation>
    <scope>NUCLEOTIDE SEQUENCE</scope>
    <source>
        <strain evidence="2">HKST-UBA02</strain>
    </source>
</reference>
<dbReference type="EMBL" id="JAGQHS010000046">
    <property type="protein sequence ID" value="MCA9756251.1"/>
    <property type="molecule type" value="Genomic_DNA"/>
</dbReference>
<reference evidence="2" key="1">
    <citation type="submission" date="2020-04" db="EMBL/GenBank/DDBJ databases">
        <authorList>
            <person name="Zhang T."/>
        </authorList>
    </citation>
    <scope>NUCLEOTIDE SEQUENCE</scope>
    <source>
        <strain evidence="2">HKST-UBA02</strain>
    </source>
</reference>
<protein>
    <submittedName>
        <fullName evidence="2">Methyltransferase domain-containing protein</fullName>
    </submittedName>
</protein>
<proteinExistence type="predicted"/>
<dbReference type="GO" id="GO:0032259">
    <property type="term" value="P:methylation"/>
    <property type="evidence" value="ECO:0007669"/>
    <property type="project" value="UniProtKB-KW"/>
</dbReference>
<dbReference type="SUPFAM" id="SSF53335">
    <property type="entry name" value="S-adenosyl-L-methionine-dependent methyltransferases"/>
    <property type="match status" value="1"/>
</dbReference>
<dbReference type="Proteomes" id="UP000739538">
    <property type="component" value="Unassembled WGS sequence"/>
</dbReference>
<sequence>MTTIPVSRWPYVAKRLAKDGLLRVPGATAFNAARHGHNTGMMYDPDEVHSLFGGHVDRLAPHWSSPLGKVAVELGPGNSLAQALLWSLLGAERVVAVDVQEYVSEDSAPGVYAGVIERLDPRIRSGLLPDPLGPEGRAEREAELFPGGKHEFPVLGSRIDYRVTDGRDLPVDSQTVDFIYSISVLEHVRDVGHAYMEMARVLRSGGLCSHLIDLRDHHHEDPVDFLRYPDGLWQRMTGRSAGWTNRLRSTEHLDLIRAAGFEVLAYEPRMLETAPNPSAIDRRFRSFDAEVLRTIGMILVLRKP</sequence>
<dbReference type="Pfam" id="PF08241">
    <property type="entry name" value="Methyltransf_11"/>
    <property type="match status" value="1"/>
</dbReference>
<accession>A0A956NC27</accession>
<evidence type="ECO:0000313" key="2">
    <source>
        <dbReference type="EMBL" id="MCA9756251.1"/>
    </source>
</evidence>
<keyword evidence="2" id="KW-0489">Methyltransferase</keyword>
<organism evidence="2 3">
    <name type="scientific">Eiseniibacteriota bacterium</name>
    <dbReference type="NCBI Taxonomy" id="2212470"/>
    <lineage>
        <taxon>Bacteria</taxon>
        <taxon>Candidatus Eiseniibacteriota</taxon>
    </lineage>
</organism>
<evidence type="ECO:0000259" key="1">
    <source>
        <dbReference type="Pfam" id="PF08241"/>
    </source>
</evidence>
<dbReference type="InterPro" id="IPR029063">
    <property type="entry name" value="SAM-dependent_MTases_sf"/>
</dbReference>
<comment type="caution">
    <text evidence="2">The sequence shown here is derived from an EMBL/GenBank/DDBJ whole genome shotgun (WGS) entry which is preliminary data.</text>
</comment>
<keyword evidence="2" id="KW-0808">Transferase</keyword>
<name>A0A956NC27_UNCEI</name>
<dbReference type="GO" id="GO:0008757">
    <property type="term" value="F:S-adenosylmethionine-dependent methyltransferase activity"/>
    <property type="evidence" value="ECO:0007669"/>
    <property type="project" value="InterPro"/>
</dbReference>